<gene>
    <name evidence="1" type="ORF">CB5_LOCUS18256</name>
</gene>
<organism evidence="1">
    <name type="scientific">Ananas comosus var. bracteatus</name>
    <name type="common">red pineapple</name>
    <dbReference type="NCBI Taxonomy" id="296719"/>
    <lineage>
        <taxon>Eukaryota</taxon>
        <taxon>Viridiplantae</taxon>
        <taxon>Streptophyta</taxon>
        <taxon>Embryophyta</taxon>
        <taxon>Tracheophyta</taxon>
        <taxon>Spermatophyta</taxon>
        <taxon>Magnoliopsida</taxon>
        <taxon>Liliopsida</taxon>
        <taxon>Poales</taxon>
        <taxon>Bromeliaceae</taxon>
        <taxon>Bromelioideae</taxon>
        <taxon>Ananas</taxon>
    </lineage>
</organism>
<protein>
    <submittedName>
        <fullName evidence="1">Uncharacterized protein</fullName>
    </submittedName>
</protein>
<evidence type="ECO:0000313" key="1">
    <source>
        <dbReference type="EMBL" id="CAD1835045.1"/>
    </source>
</evidence>
<dbReference type="EMBL" id="LR862153">
    <property type="protein sequence ID" value="CAD1835045.1"/>
    <property type="molecule type" value="Genomic_DNA"/>
</dbReference>
<proteinExistence type="predicted"/>
<dbReference type="AlphaFoldDB" id="A0A6V7PWE0"/>
<sequence length="112" mass="12673">MEMELKRTEMVLDSQRCLVDAFAKRFFGKKRARDIVIALLVNSLRHGELFWMNLVSSTVIDGRAFRLNLDSNLSWSGESTTPHCNISIATVHCSQVVACNVFQVAVTKRADR</sequence>
<reference evidence="1" key="1">
    <citation type="submission" date="2020-07" db="EMBL/GenBank/DDBJ databases">
        <authorList>
            <person name="Lin J."/>
        </authorList>
    </citation>
    <scope>NUCLEOTIDE SEQUENCE</scope>
</reference>
<accession>A0A6V7PWE0</accession>
<name>A0A6V7PWE0_ANACO</name>